<keyword evidence="3 8" id="KW-0349">Heme</keyword>
<dbReference type="PANTHER" id="PTHR33751">
    <property type="entry name" value="CBB3-TYPE CYTOCHROME C OXIDASE SUBUNIT FIXP"/>
    <property type="match status" value="1"/>
</dbReference>
<evidence type="ECO:0000313" key="12">
    <source>
        <dbReference type="EMBL" id="QCW84711.1"/>
    </source>
</evidence>
<dbReference type="PROSITE" id="PS51007">
    <property type="entry name" value="CYTC"/>
    <property type="match status" value="2"/>
</dbReference>
<evidence type="ECO:0000256" key="8">
    <source>
        <dbReference type="PIRSR" id="PIRSR000005-1"/>
    </source>
</evidence>
<dbReference type="SUPFAM" id="SSF46626">
    <property type="entry name" value="Cytochrome c"/>
    <property type="match status" value="2"/>
</dbReference>
<dbReference type="PANTHER" id="PTHR33751:SF9">
    <property type="entry name" value="CYTOCHROME C4"/>
    <property type="match status" value="1"/>
</dbReference>
<evidence type="ECO:0000256" key="6">
    <source>
        <dbReference type="ARBA" id="ARBA00022982"/>
    </source>
</evidence>
<accession>A0A4P9UW57</accession>
<organism evidence="12 13">
    <name type="scientific">Methylotuvimicrobium buryatense</name>
    <name type="common">Methylomicrobium buryatense</name>
    <dbReference type="NCBI Taxonomy" id="95641"/>
    <lineage>
        <taxon>Bacteria</taxon>
        <taxon>Pseudomonadati</taxon>
        <taxon>Pseudomonadota</taxon>
        <taxon>Gammaproteobacteria</taxon>
        <taxon>Methylococcales</taxon>
        <taxon>Methylococcaceae</taxon>
        <taxon>Methylotuvimicrobium</taxon>
    </lineage>
</organism>
<dbReference type="EMBL" id="CP035467">
    <property type="protein sequence ID" value="QCW84711.1"/>
    <property type="molecule type" value="Genomic_DNA"/>
</dbReference>
<dbReference type="GO" id="GO:0020037">
    <property type="term" value="F:heme binding"/>
    <property type="evidence" value="ECO:0007669"/>
    <property type="project" value="InterPro"/>
</dbReference>
<dbReference type="InterPro" id="IPR050597">
    <property type="entry name" value="Cytochrome_c_Oxidase_Subunit"/>
</dbReference>
<evidence type="ECO:0000256" key="9">
    <source>
        <dbReference type="PIRSR" id="PIRSR000005-2"/>
    </source>
</evidence>
<dbReference type="InterPro" id="IPR009056">
    <property type="entry name" value="Cyt_c-like_dom"/>
</dbReference>
<evidence type="ECO:0000256" key="5">
    <source>
        <dbReference type="ARBA" id="ARBA00022764"/>
    </source>
</evidence>
<feature type="binding site" description="covalent" evidence="8">
    <location>
        <position position="32"/>
    </location>
    <ligand>
        <name>heme c</name>
        <dbReference type="ChEBI" id="CHEBI:61717"/>
        <label>1</label>
    </ligand>
</feature>
<evidence type="ECO:0000256" key="2">
    <source>
        <dbReference type="ARBA" id="ARBA00022448"/>
    </source>
</evidence>
<feature type="chain" id="PRO_5020347267" evidence="10">
    <location>
        <begin position="20"/>
        <end position="183"/>
    </location>
</feature>
<feature type="binding site" description="covalent" evidence="8">
    <location>
        <position position="122"/>
    </location>
    <ligand>
        <name>heme c</name>
        <dbReference type="ChEBI" id="CHEBI:61717"/>
        <label>2</label>
    </ligand>
</feature>
<keyword evidence="13" id="KW-1185">Reference proteome</keyword>
<dbReference type="KEGG" id="mbur:EQU24_04685"/>
<gene>
    <name evidence="12" type="ORF">EQU24_04685</name>
</gene>
<dbReference type="InterPro" id="IPR024167">
    <property type="entry name" value="Cytochrome_c4-like"/>
</dbReference>
<sequence length="183" mass="19461">MLSTLCLFGTFVFAASAIAADVKAGEKKASACTNCHGLNGISVDAQFPVLAGQRPEYIVKQLKAFKSGSRQGPIMKNMAQGLSDEDMTDLAAYFSSLQPRTAVVDPKLAELGEKQSAMCLGCHGKGAEGRMQFPRLAGQHPDYLAKQLKAFKSGTRKGSPMNAIAKNLSEEDIEALATYLGSL</sequence>
<feature type="binding site" description="axial binding residue" evidence="9">
    <location>
        <position position="161"/>
    </location>
    <ligand>
        <name>heme c</name>
        <dbReference type="ChEBI" id="CHEBI:61717"/>
        <label>2</label>
    </ligand>
    <ligandPart>
        <name>Fe</name>
        <dbReference type="ChEBI" id="CHEBI:18248"/>
    </ligandPart>
</feature>
<dbReference type="PIRSF" id="PIRSF000005">
    <property type="entry name" value="Cytochrome_c4"/>
    <property type="match status" value="1"/>
</dbReference>
<feature type="binding site" description="axial binding residue" evidence="9">
    <location>
        <position position="75"/>
    </location>
    <ligand>
        <name>heme c</name>
        <dbReference type="ChEBI" id="CHEBI:61717"/>
        <label>1</label>
    </ligand>
    <ligandPart>
        <name>Fe</name>
        <dbReference type="ChEBI" id="CHEBI:18248"/>
    </ligandPart>
</feature>
<dbReference type="STRING" id="675511.GCA_000341735_02075"/>
<proteinExistence type="predicted"/>
<dbReference type="GO" id="GO:0005506">
    <property type="term" value="F:iron ion binding"/>
    <property type="evidence" value="ECO:0007669"/>
    <property type="project" value="InterPro"/>
</dbReference>
<comment type="PTM">
    <text evidence="8">Binds 2 heme c groups covalently per subunit.</text>
</comment>
<evidence type="ECO:0000256" key="3">
    <source>
        <dbReference type="ARBA" id="ARBA00022617"/>
    </source>
</evidence>
<protein>
    <submittedName>
        <fullName evidence="12">Cytochrome c</fullName>
    </submittedName>
</protein>
<evidence type="ECO:0000256" key="4">
    <source>
        <dbReference type="ARBA" id="ARBA00022723"/>
    </source>
</evidence>
<keyword evidence="7 9" id="KW-0408">Iron</keyword>
<feature type="domain" description="Cytochrome c" evidence="11">
    <location>
        <begin position="107"/>
        <end position="183"/>
    </location>
</feature>
<dbReference type="Pfam" id="PF13442">
    <property type="entry name" value="Cytochrome_CBB3"/>
    <property type="match status" value="1"/>
</dbReference>
<dbReference type="AlphaFoldDB" id="A0A4P9UW57"/>
<keyword evidence="4 9" id="KW-0479">Metal-binding</keyword>
<evidence type="ECO:0000256" key="1">
    <source>
        <dbReference type="ARBA" id="ARBA00004418"/>
    </source>
</evidence>
<keyword evidence="5" id="KW-0574">Periplasm</keyword>
<feature type="domain" description="Cytochrome c" evidence="11">
    <location>
        <begin position="20"/>
        <end position="98"/>
    </location>
</feature>
<dbReference type="OrthoDB" id="9796421at2"/>
<dbReference type="GO" id="GO:0042597">
    <property type="term" value="C:periplasmic space"/>
    <property type="evidence" value="ECO:0007669"/>
    <property type="project" value="UniProtKB-SubCell"/>
</dbReference>
<keyword evidence="10" id="KW-0732">Signal</keyword>
<name>A0A4P9UW57_METBY</name>
<keyword evidence="2" id="KW-0813">Transport</keyword>
<evidence type="ECO:0000313" key="13">
    <source>
        <dbReference type="Proteomes" id="UP000305881"/>
    </source>
</evidence>
<evidence type="ECO:0000259" key="11">
    <source>
        <dbReference type="PROSITE" id="PS51007"/>
    </source>
</evidence>
<comment type="subcellular location">
    <subcellularLocation>
        <location evidence="1">Periplasm</location>
    </subcellularLocation>
</comment>
<dbReference type="Gene3D" id="1.10.760.10">
    <property type="entry name" value="Cytochrome c-like domain"/>
    <property type="match status" value="2"/>
</dbReference>
<reference evidence="13" key="1">
    <citation type="journal article" date="2019" name="J. Bacteriol.">
        <title>A Mutagenic Screen Identifies a TonB-Dependent Receptor Required for the Lanthanide Metal Switch in the Type I Methanotroph 'Methylotuvimicrobium buryatense' 5GB1C.</title>
        <authorList>
            <person name="Groom J.D."/>
            <person name="Ford S.M."/>
            <person name="Pesesky M.W."/>
            <person name="Lidstrom M.E."/>
        </authorList>
    </citation>
    <scope>NUCLEOTIDE SEQUENCE [LARGE SCALE GENOMIC DNA]</scope>
    <source>
        <strain evidence="13">5GB1C</strain>
    </source>
</reference>
<dbReference type="GO" id="GO:0009055">
    <property type="term" value="F:electron transfer activity"/>
    <property type="evidence" value="ECO:0007669"/>
    <property type="project" value="InterPro"/>
</dbReference>
<feature type="binding site" description="covalent" evidence="8">
    <location>
        <position position="35"/>
    </location>
    <ligand>
        <name>heme c</name>
        <dbReference type="ChEBI" id="CHEBI:61717"/>
        <label>1</label>
    </ligand>
</feature>
<keyword evidence="6" id="KW-0249">Electron transport</keyword>
<feature type="signal peptide" evidence="10">
    <location>
        <begin position="1"/>
        <end position="19"/>
    </location>
</feature>
<dbReference type="Pfam" id="PF00034">
    <property type="entry name" value="Cytochrom_C"/>
    <property type="match status" value="1"/>
</dbReference>
<feature type="binding site" description="axial binding residue" evidence="9">
    <location>
        <position position="123"/>
    </location>
    <ligand>
        <name>heme c</name>
        <dbReference type="ChEBI" id="CHEBI:61717"/>
        <label>2</label>
    </ligand>
    <ligandPart>
        <name>Fe</name>
        <dbReference type="ChEBI" id="CHEBI:18248"/>
    </ligandPart>
</feature>
<dbReference type="InterPro" id="IPR036909">
    <property type="entry name" value="Cyt_c-like_dom_sf"/>
</dbReference>
<feature type="binding site" description="covalent" evidence="8">
    <location>
        <position position="119"/>
    </location>
    <ligand>
        <name>heme c</name>
        <dbReference type="ChEBI" id="CHEBI:61717"/>
        <label>2</label>
    </ligand>
</feature>
<feature type="binding site" description="axial binding residue" evidence="9">
    <location>
        <position position="36"/>
    </location>
    <ligand>
        <name>heme c</name>
        <dbReference type="ChEBI" id="CHEBI:61717"/>
        <label>1</label>
    </ligand>
    <ligandPart>
        <name>Fe</name>
        <dbReference type="ChEBI" id="CHEBI:18248"/>
    </ligandPart>
</feature>
<evidence type="ECO:0000256" key="10">
    <source>
        <dbReference type="SAM" id="SignalP"/>
    </source>
</evidence>
<evidence type="ECO:0000256" key="7">
    <source>
        <dbReference type="ARBA" id="ARBA00023004"/>
    </source>
</evidence>
<dbReference type="Proteomes" id="UP000305881">
    <property type="component" value="Chromosome"/>
</dbReference>